<gene>
    <name evidence="2" type="ORF">FGL86_11505</name>
</gene>
<evidence type="ECO:0000313" key="2">
    <source>
        <dbReference type="EMBL" id="QEA39634.1"/>
    </source>
</evidence>
<dbReference type="InterPro" id="IPR041581">
    <property type="entry name" value="Glyoxalase_6"/>
</dbReference>
<dbReference type="PROSITE" id="PS51819">
    <property type="entry name" value="VOC"/>
    <property type="match status" value="1"/>
</dbReference>
<evidence type="ECO:0000259" key="1">
    <source>
        <dbReference type="PROSITE" id="PS51819"/>
    </source>
</evidence>
<protein>
    <submittedName>
        <fullName evidence="2">VOC family protein</fullName>
    </submittedName>
</protein>
<accession>A0A5B8STH4</accession>
<organism evidence="2 3">
    <name type="scientific">Pistricoccus aurantiacus</name>
    <dbReference type="NCBI Taxonomy" id="1883414"/>
    <lineage>
        <taxon>Bacteria</taxon>
        <taxon>Pseudomonadati</taxon>
        <taxon>Pseudomonadota</taxon>
        <taxon>Gammaproteobacteria</taxon>
        <taxon>Oceanospirillales</taxon>
        <taxon>Halomonadaceae</taxon>
        <taxon>Pistricoccus</taxon>
    </lineage>
</organism>
<dbReference type="AlphaFoldDB" id="A0A5B8STH4"/>
<dbReference type="Pfam" id="PF18029">
    <property type="entry name" value="Glyoxalase_6"/>
    <property type="match status" value="1"/>
</dbReference>
<sequence>MRILVNIDVPDLAPAIAFYTAALGLTHSRTLDEDVAELTGASSVIYLLKTPSGSKAASTLSERRTYSRHWTPVHLDFVVEDTEEATERALGAGANRESEYTEWRGSKCVTFSDPFGHGFCLIEFAEETYREVQLSPNNHSDPHGRP</sequence>
<dbReference type="KEGG" id="paur:FGL86_11505"/>
<name>A0A5B8STH4_9GAMM</name>
<dbReference type="CDD" id="cd06587">
    <property type="entry name" value="VOC"/>
    <property type="match status" value="1"/>
</dbReference>
<dbReference type="Gene3D" id="3.10.180.10">
    <property type="entry name" value="2,3-Dihydroxybiphenyl 1,2-Dioxygenase, domain 1"/>
    <property type="match status" value="1"/>
</dbReference>
<feature type="domain" description="VOC" evidence="1">
    <location>
        <begin position="1"/>
        <end position="124"/>
    </location>
</feature>
<dbReference type="RefSeq" id="WP_147184683.1">
    <property type="nucleotide sequence ID" value="NZ_CP042382.1"/>
</dbReference>
<dbReference type="InterPro" id="IPR037523">
    <property type="entry name" value="VOC_core"/>
</dbReference>
<dbReference type="EMBL" id="CP042382">
    <property type="protein sequence ID" value="QEA39634.1"/>
    <property type="molecule type" value="Genomic_DNA"/>
</dbReference>
<dbReference type="OrthoDB" id="5522469at2"/>
<dbReference type="Proteomes" id="UP000321272">
    <property type="component" value="Chromosome"/>
</dbReference>
<dbReference type="SUPFAM" id="SSF54593">
    <property type="entry name" value="Glyoxalase/Bleomycin resistance protein/Dihydroxybiphenyl dioxygenase"/>
    <property type="match status" value="1"/>
</dbReference>
<proteinExistence type="predicted"/>
<keyword evidence="3" id="KW-1185">Reference proteome</keyword>
<reference evidence="2 3" key="1">
    <citation type="submission" date="2019-06" db="EMBL/GenBank/DDBJ databases">
        <title>Genome analyses of bacteria isolated from kimchi.</title>
        <authorList>
            <person name="Lee S."/>
            <person name="Ahn S."/>
            <person name="Roh S."/>
        </authorList>
    </citation>
    <scope>NUCLEOTIDE SEQUENCE [LARGE SCALE GENOMIC DNA]</scope>
    <source>
        <strain evidence="2 3">CBA4606</strain>
    </source>
</reference>
<evidence type="ECO:0000313" key="3">
    <source>
        <dbReference type="Proteomes" id="UP000321272"/>
    </source>
</evidence>
<dbReference type="InterPro" id="IPR029068">
    <property type="entry name" value="Glyas_Bleomycin-R_OHBP_Dase"/>
</dbReference>